<comment type="caution">
    <text evidence="2">The sequence shown here is derived from an EMBL/GenBank/DDBJ whole genome shotgun (WGS) entry which is preliminary data.</text>
</comment>
<dbReference type="Proteomes" id="UP001152622">
    <property type="component" value="Chromosome 1"/>
</dbReference>
<gene>
    <name evidence="2" type="ORF">SKAU_G00038460</name>
</gene>
<dbReference type="EMBL" id="JAINUF010000001">
    <property type="protein sequence ID" value="KAJ8383068.1"/>
    <property type="molecule type" value="Genomic_DNA"/>
</dbReference>
<feature type="region of interest" description="Disordered" evidence="1">
    <location>
        <begin position="1"/>
        <end position="87"/>
    </location>
</feature>
<feature type="compositionally biased region" description="Polar residues" evidence="1">
    <location>
        <begin position="1"/>
        <end position="20"/>
    </location>
</feature>
<keyword evidence="3" id="KW-1185">Reference proteome</keyword>
<name>A0A9Q1JF23_SYNKA</name>
<accession>A0A9Q1JF23</accession>
<feature type="compositionally biased region" description="Polar residues" evidence="1">
    <location>
        <begin position="55"/>
        <end position="68"/>
    </location>
</feature>
<organism evidence="2 3">
    <name type="scientific">Synaphobranchus kaupii</name>
    <name type="common">Kaup's arrowtooth eel</name>
    <dbReference type="NCBI Taxonomy" id="118154"/>
    <lineage>
        <taxon>Eukaryota</taxon>
        <taxon>Metazoa</taxon>
        <taxon>Chordata</taxon>
        <taxon>Craniata</taxon>
        <taxon>Vertebrata</taxon>
        <taxon>Euteleostomi</taxon>
        <taxon>Actinopterygii</taxon>
        <taxon>Neopterygii</taxon>
        <taxon>Teleostei</taxon>
        <taxon>Anguilliformes</taxon>
        <taxon>Synaphobranchidae</taxon>
        <taxon>Synaphobranchus</taxon>
    </lineage>
</organism>
<proteinExistence type="predicted"/>
<reference evidence="2" key="1">
    <citation type="journal article" date="2023" name="Science">
        <title>Genome structures resolve the early diversification of teleost fishes.</title>
        <authorList>
            <person name="Parey E."/>
            <person name="Louis A."/>
            <person name="Montfort J."/>
            <person name="Bouchez O."/>
            <person name="Roques C."/>
            <person name="Iampietro C."/>
            <person name="Lluch J."/>
            <person name="Castinel A."/>
            <person name="Donnadieu C."/>
            <person name="Desvignes T."/>
            <person name="Floi Bucao C."/>
            <person name="Jouanno E."/>
            <person name="Wen M."/>
            <person name="Mejri S."/>
            <person name="Dirks R."/>
            <person name="Jansen H."/>
            <person name="Henkel C."/>
            <person name="Chen W.J."/>
            <person name="Zahm M."/>
            <person name="Cabau C."/>
            <person name="Klopp C."/>
            <person name="Thompson A.W."/>
            <person name="Robinson-Rechavi M."/>
            <person name="Braasch I."/>
            <person name="Lecointre G."/>
            <person name="Bobe J."/>
            <person name="Postlethwait J.H."/>
            <person name="Berthelot C."/>
            <person name="Roest Crollius H."/>
            <person name="Guiguen Y."/>
        </authorList>
    </citation>
    <scope>NUCLEOTIDE SEQUENCE</scope>
    <source>
        <strain evidence="2">WJC10195</strain>
    </source>
</reference>
<evidence type="ECO:0000313" key="3">
    <source>
        <dbReference type="Proteomes" id="UP001152622"/>
    </source>
</evidence>
<evidence type="ECO:0000256" key="1">
    <source>
        <dbReference type="SAM" id="MobiDB-lite"/>
    </source>
</evidence>
<dbReference type="AlphaFoldDB" id="A0A9Q1JF23"/>
<protein>
    <submittedName>
        <fullName evidence="2">Uncharacterized protein</fullName>
    </submittedName>
</protein>
<feature type="compositionally biased region" description="Basic and acidic residues" evidence="1">
    <location>
        <begin position="78"/>
        <end position="87"/>
    </location>
</feature>
<evidence type="ECO:0000313" key="2">
    <source>
        <dbReference type="EMBL" id="KAJ8383068.1"/>
    </source>
</evidence>
<sequence length="87" mass="9277">MLSTSSPTDSGRSPEQQSMISRLIIQLLGASRHPSPTPAEGNQDLAGSPHEKAPAQQTGSSRVSNAPTRVTLVLPSPPDRHEQTNPW</sequence>